<evidence type="ECO:0000313" key="3">
    <source>
        <dbReference type="Proteomes" id="UP001374535"/>
    </source>
</evidence>
<feature type="transmembrane region" description="Helical" evidence="1">
    <location>
        <begin position="81"/>
        <end position="104"/>
    </location>
</feature>
<gene>
    <name evidence="2" type="ORF">V8G54_011381</name>
</gene>
<keyword evidence="3" id="KW-1185">Reference proteome</keyword>
<dbReference type="AlphaFoldDB" id="A0AAQ3NP01"/>
<proteinExistence type="predicted"/>
<keyword evidence="1" id="KW-0812">Transmembrane</keyword>
<organism evidence="2 3">
    <name type="scientific">Vigna mungo</name>
    <name type="common">Black gram</name>
    <name type="synonym">Phaseolus mungo</name>
    <dbReference type="NCBI Taxonomy" id="3915"/>
    <lineage>
        <taxon>Eukaryota</taxon>
        <taxon>Viridiplantae</taxon>
        <taxon>Streptophyta</taxon>
        <taxon>Embryophyta</taxon>
        <taxon>Tracheophyta</taxon>
        <taxon>Spermatophyta</taxon>
        <taxon>Magnoliopsida</taxon>
        <taxon>eudicotyledons</taxon>
        <taxon>Gunneridae</taxon>
        <taxon>Pentapetalae</taxon>
        <taxon>rosids</taxon>
        <taxon>fabids</taxon>
        <taxon>Fabales</taxon>
        <taxon>Fabaceae</taxon>
        <taxon>Papilionoideae</taxon>
        <taxon>50 kb inversion clade</taxon>
        <taxon>NPAAA clade</taxon>
        <taxon>indigoferoid/millettioid clade</taxon>
        <taxon>Phaseoleae</taxon>
        <taxon>Vigna</taxon>
    </lineage>
</organism>
<name>A0AAQ3NP01_VIGMU</name>
<dbReference type="Proteomes" id="UP001374535">
    <property type="component" value="Chromosome 4"/>
</dbReference>
<dbReference type="EMBL" id="CP144697">
    <property type="protein sequence ID" value="WVZ13815.1"/>
    <property type="molecule type" value="Genomic_DNA"/>
</dbReference>
<evidence type="ECO:0000256" key="1">
    <source>
        <dbReference type="SAM" id="Phobius"/>
    </source>
</evidence>
<keyword evidence="1" id="KW-1133">Transmembrane helix</keyword>
<sequence>NFQFLTSLLDPKISKSIIPLIFPPFPKSKVAFLFPKIFQTLVFSAFPKLKVFVFPLQLSTCSSHHHFQVSLGRSLCVDRQFSVFIVAVAVTVVVALTVASSVAVAMESSVAVVVIAHHR</sequence>
<accession>A0AAQ3NP01</accession>
<reference evidence="2 3" key="1">
    <citation type="journal article" date="2023" name="Life. Sci Alliance">
        <title>Evolutionary insights into 3D genome organization and epigenetic landscape of Vigna mungo.</title>
        <authorList>
            <person name="Junaid A."/>
            <person name="Singh B."/>
            <person name="Bhatia S."/>
        </authorList>
    </citation>
    <scope>NUCLEOTIDE SEQUENCE [LARGE SCALE GENOMIC DNA]</scope>
    <source>
        <strain evidence="2">Urdbean</strain>
    </source>
</reference>
<evidence type="ECO:0000313" key="2">
    <source>
        <dbReference type="EMBL" id="WVZ13815.1"/>
    </source>
</evidence>
<feature type="non-terminal residue" evidence="2">
    <location>
        <position position="1"/>
    </location>
</feature>
<keyword evidence="1" id="KW-0472">Membrane</keyword>
<protein>
    <submittedName>
        <fullName evidence="2">Uncharacterized protein</fullName>
    </submittedName>
</protein>